<sequence length="175" mass="19917">MKVEEFEKLLAGFYEGNTDEQEEELLKEAFRTDEVPGHLLTDKRLFQSLLEQEVNVENAPAGLESKLSRLIDEKAAEEQMFFHRNKVKRNWHWIGGIAATVLLLIGIGYAIPNIGEDKCPPALQDTFSDPEAAYRALQATLIEVSTHLNKGIEQVEATRLDVLTVNREIRNEIQR</sequence>
<evidence type="ECO:0000256" key="1">
    <source>
        <dbReference type="SAM" id="Phobius"/>
    </source>
</evidence>
<dbReference type="GeneID" id="86048818"/>
<name>F3PQU7_9BACE</name>
<dbReference type="Proteomes" id="UP000003416">
    <property type="component" value="Unassembled WGS sequence"/>
</dbReference>
<dbReference type="AlphaFoldDB" id="F3PQU7"/>
<gene>
    <name evidence="2" type="ORF">HMPREF9446_01095</name>
</gene>
<dbReference type="RefSeq" id="WP_009124328.1">
    <property type="nucleotide sequence ID" value="NZ_GL882619.1"/>
</dbReference>
<keyword evidence="1" id="KW-0472">Membrane</keyword>
<protein>
    <submittedName>
        <fullName evidence="2">Uncharacterized protein</fullName>
    </submittedName>
</protein>
<dbReference type="STRING" id="763034.HMPREF9446_01095"/>
<organism evidence="2 3">
    <name type="scientific">Bacteroides fluxus YIT 12057</name>
    <dbReference type="NCBI Taxonomy" id="763034"/>
    <lineage>
        <taxon>Bacteria</taxon>
        <taxon>Pseudomonadati</taxon>
        <taxon>Bacteroidota</taxon>
        <taxon>Bacteroidia</taxon>
        <taxon>Bacteroidales</taxon>
        <taxon>Bacteroidaceae</taxon>
        <taxon>Bacteroides</taxon>
    </lineage>
</organism>
<feature type="transmembrane region" description="Helical" evidence="1">
    <location>
        <begin position="90"/>
        <end position="111"/>
    </location>
</feature>
<keyword evidence="1" id="KW-1133">Transmembrane helix</keyword>
<proteinExistence type="predicted"/>
<accession>F3PQU7</accession>
<keyword evidence="3" id="KW-1185">Reference proteome</keyword>
<keyword evidence="1" id="KW-0812">Transmembrane</keyword>
<evidence type="ECO:0000313" key="2">
    <source>
        <dbReference type="EMBL" id="EGF58705.1"/>
    </source>
</evidence>
<reference evidence="2 3" key="1">
    <citation type="submission" date="2011-02" db="EMBL/GenBank/DDBJ databases">
        <authorList>
            <person name="Weinstock G."/>
            <person name="Sodergren E."/>
            <person name="Clifton S."/>
            <person name="Fulton L."/>
            <person name="Fulton B."/>
            <person name="Courtney L."/>
            <person name="Fronick C."/>
            <person name="Harrison M."/>
            <person name="Strong C."/>
            <person name="Farmer C."/>
            <person name="Delahaunty K."/>
            <person name="Markovic C."/>
            <person name="Hall O."/>
            <person name="Minx P."/>
            <person name="Tomlinson C."/>
            <person name="Mitreva M."/>
            <person name="Hou S."/>
            <person name="Chen J."/>
            <person name="Wollam A."/>
            <person name="Pepin K.H."/>
            <person name="Johnson M."/>
            <person name="Bhonagiri V."/>
            <person name="Zhang X."/>
            <person name="Suruliraj S."/>
            <person name="Warren W."/>
            <person name="Chinwalla A."/>
            <person name="Mardis E.R."/>
            <person name="Wilson R.K."/>
        </authorList>
    </citation>
    <scope>NUCLEOTIDE SEQUENCE [LARGE SCALE GENOMIC DNA]</scope>
    <source>
        <strain evidence="2 3">YIT 12057</strain>
    </source>
</reference>
<dbReference type="EMBL" id="AFBN01000019">
    <property type="protein sequence ID" value="EGF58705.1"/>
    <property type="molecule type" value="Genomic_DNA"/>
</dbReference>
<dbReference type="HOGENOM" id="CLU_131359_0_0_10"/>
<comment type="caution">
    <text evidence="2">The sequence shown here is derived from an EMBL/GenBank/DDBJ whole genome shotgun (WGS) entry which is preliminary data.</text>
</comment>
<evidence type="ECO:0000313" key="3">
    <source>
        <dbReference type="Proteomes" id="UP000003416"/>
    </source>
</evidence>
<dbReference type="eggNOG" id="ENOG5033ISU">
    <property type="taxonomic scope" value="Bacteria"/>
</dbReference>